<dbReference type="SMART" id="SM00091">
    <property type="entry name" value="PAS"/>
    <property type="match status" value="2"/>
</dbReference>
<dbReference type="PRINTS" id="PR00344">
    <property type="entry name" value="BCTRLSENSOR"/>
</dbReference>
<keyword evidence="6" id="KW-0902">Two-component regulatory system</keyword>
<dbReference type="SMART" id="SM00387">
    <property type="entry name" value="HATPase_c"/>
    <property type="match status" value="1"/>
</dbReference>
<keyword evidence="3" id="KW-0597">Phosphoprotein</keyword>
<dbReference type="Gene3D" id="1.10.287.130">
    <property type="match status" value="1"/>
</dbReference>
<dbReference type="InterPro" id="IPR000014">
    <property type="entry name" value="PAS"/>
</dbReference>
<keyword evidence="4 11" id="KW-0808">Transferase</keyword>
<dbReference type="SUPFAM" id="SSF55874">
    <property type="entry name" value="ATPase domain of HSP90 chaperone/DNA topoisomerase II/histidine kinase"/>
    <property type="match status" value="1"/>
</dbReference>
<dbReference type="CDD" id="cd00130">
    <property type="entry name" value="PAS"/>
    <property type="match status" value="1"/>
</dbReference>
<dbReference type="AlphaFoldDB" id="A0A380ZB77"/>
<reference evidence="10 13" key="2">
    <citation type="submission" date="2020-04" db="EMBL/GenBank/DDBJ databases">
        <authorList>
            <person name="Hitch T.C.A."/>
            <person name="Wylensek D."/>
            <person name="Clavel T."/>
        </authorList>
    </citation>
    <scope>NUCLEOTIDE SEQUENCE [LARGE SCALE GENOMIC DNA]</scope>
    <source>
        <strain evidence="10 13">WCA3-601-WT-5E</strain>
    </source>
</reference>
<sequence length="527" mass="61192">MNIQERLNLERENVQLKKELSVLKRKMELLESNRSLNSFSQHLIDKMQAIIFIKDVTNGFRYYRVNDAFCSIQHLSRQEVIGKTDYDLFSLEEAEKYRRDDEATVSMRGDFTLREMVHFQGEEKIILQTTKSYVETSEGNQLLVCVSYDITEHIQKERMMESLMKDEQEAHQMMKAIFHKLPSAILIKDIEDDYRFYIINQKFEQMCNMPKELLIGKTDYDIFPKEEADKYRQDDVAATSCEESDPMLIHEIVTSPDRGTHTHLQTIKFSFTFKRKKLLVCVGNDVTLQYQMMEQLRDALSKAEQADTLKAQFIANMSHEIRTPLNSIIGFSQLMAEAENQTDRDEYNRIISLNNNLLLNLFEDVLNLSMLDSDNMSFKNDEFDFSAMFDELAVLMREKVSNPEVEFICENPLQTLMVKTDRERLTQVIGNLITNAAKFTGQGYIKMGYARKNDGVQIYVEDTGLGIEEKNLVEVFDRFKKLNVFIQGTGLGLPICKSIVNQMGGEIWVESEYGKGSTFYVWLPCLC</sequence>
<proteinExistence type="predicted"/>
<evidence type="ECO:0000256" key="3">
    <source>
        <dbReference type="ARBA" id="ARBA00022553"/>
    </source>
</evidence>
<dbReference type="CDD" id="cd00082">
    <property type="entry name" value="HisKA"/>
    <property type="match status" value="1"/>
</dbReference>
<dbReference type="Proteomes" id="UP000254424">
    <property type="component" value="Unassembled WGS sequence"/>
</dbReference>
<dbReference type="Proteomes" id="UP000520291">
    <property type="component" value="Unassembled WGS sequence"/>
</dbReference>
<evidence type="ECO:0000313" key="12">
    <source>
        <dbReference type="Proteomes" id="UP000254424"/>
    </source>
</evidence>
<accession>A0A380ZB77</accession>
<feature type="domain" description="PAS" evidence="9">
    <location>
        <begin position="42"/>
        <end position="108"/>
    </location>
</feature>
<dbReference type="InterPro" id="IPR036890">
    <property type="entry name" value="HATPase_C_sf"/>
</dbReference>
<dbReference type="PANTHER" id="PTHR43711">
    <property type="entry name" value="TWO-COMPONENT HISTIDINE KINASE"/>
    <property type="match status" value="1"/>
</dbReference>
<dbReference type="InterPro" id="IPR013656">
    <property type="entry name" value="PAS_4"/>
</dbReference>
<dbReference type="SUPFAM" id="SSF55785">
    <property type="entry name" value="PYP-like sensor domain (PAS domain)"/>
    <property type="match status" value="2"/>
</dbReference>
<dbReference type="InterPro" id="IPR004358">
    <property type="entry name" value="Sig_transdc_His_kin-like_C"/>
</dbReference>
<dbReference type="FunFam" id="3.30.565.10:FF:000006">
    <property type="entry name" value="Sensor histidine kinase WalK"/>
    <property type="match status" value="1"/>
</dbReference>
<gene>
    <name evidence="11" type="primary">rcsC_2</name>
    <name evidence="10" type="ORF">HF841_06485</name>
    <name evidence="11" type="ORF">NCTC11155_03638</name>
</gene>
<dbReference type="PROSITE" id="PS50112">
    <property type="entry name" value="PAS"/>
    <property type="match status" value="1"/>
</dbReference>
<dbReference type="EMBL" id="JABAGL010000007">
    <property type="protein sequence ID" value="NME85672.1"/>
    <property type="molecule type" value="Genomic_DNA"/>
</dbReference>
<comment type="catalytic activity">
    <reaction evidence="1">
        <text>ATP + protein L-histidine = ADP + protein N-phospho-L-histidine.</text>
        <dbReference type="EC" id="2.7.13.3"/>
    </reaction>
</comment>
<name>A0A380ZB77_9BACE</name>
<dbReference type="PANTHER" id="PTHR43711:SF31">
    <property type="entry name" value="HISTIDINE KINASE"/>
    <property type="match status" value="1"/>
</dbReference>
<dbReference type="SMART" id="SM00388">
    <property type="entry name" value="HisKA"/>
    <property type="match status" value="1"/>
</dbReference>
<organism evidence="11 12">
    <name type="scientific">Bacteroides eggerthii</name>
    <dbReference type="NCBI Taxonomy" id="28111"/>
    <lineage>
        <taxon>Bacteria</taxon>
        <taxon>Pseudomonadati</taxon>
        <taxon>Bacteroidota</taxon>
        <taxon>Bacteroidia</taxon>
        <taxon>Bacteroidales</taxon>
        <taxon>Bacteroidaceae</taxon>
        <taxon>Bacteroides</taxon>
    </lineage>
</organism>
<keyword evidence="7" id="KW-0175">Coiled coil</keyword>
<keyword evidence="5 11" id="KW-0418">Kinase</keyword>
<evidence type="ECO:0000256" key="5">
    <source>
        <dbReference type="ARBA" id="ARBA00022777"/>
    </source>
</evidence>
<dbReference type="NCBIfam" id="TIGR00229">
    <property type="entry name" value="sensory_box"/>
    <property type="match status" value="1"/>
</dbReference>
<dbReference type="InterPro" id="IPR036097">
    <property type="entry name" value="HisK_dim/P_sf"/>
</dbReference>
<dbReference type="OrthoDB" id="9796457at2"/>
<dbReference type="Pfam" id="PF08448">
    <property type="entry name" value="PAS_4"/>
    <property type="match status" value="2"/>
</dbReference>
<evidence type="ECO:0000256" key="7">
    <source>
        <dbReference type="SAM" id="Coils"/>
    </source>
</evidence>
<evidence type="ECO:0000256" key="1">
    <source>
        <dbReference type="ARBA" id="ARBA00000085"/>
    </source>
</evidence>
<dbReference type="RefSeq" id="WP_004288495.1">
    <property type="nucleotide sequence ID" value="NZ_CP069794.1"/>
</dbReference>
<dbReference type="InterPro" id="IPR003661">
    <property type="entry name" value="HisK_dim/P_dom"/>
</dbReference>
<evidence type="ECO:0000256" key="6">
    <source>
        <dbReference type="ARBA" id="ARBA00023012"/>
    </source>
</evidence>
<dbReference type="Gene3D" id="3.30.565.10">
    <property type="entry name" value="Histidine kinase-like ATPase, C-terminal domain"/>
    <property type="match status" value="1"/>
</dbReference>
<evidence type="ECO:0000313" key="10">
    <source>
        <dbReference type="EMBL" id="NME85672.1"/>
    </source>
</evidence>
<reference evidence="11 12" key="1">
    <citation type="submission" date="2018-06" db="EMBL/GenBank/DDBJ databases">
        <authorList>
            <consortium name="Pathogen Informatics"/>
            <person name="Doyle S."/>
        </authorList>
    </citation>
    <scope>NUCLEOTIDE SEQUENCE [LARGE SCALE GENOMIC DNA]</scope>
    <source>
        <strain evidence="11 12">NCTC11155</strain>
    </source>
</reference>
<dbReference type="STRING" id="483216.BACEGG_00222"/>
<evidence type="ECO:0000313" key="11">
    <source>
        <dbReference type="EMBL" id="SUV44227.1"/>
    </source>
</evidence>
<dbReference type="GO" id="GO:0000155">
    <property type="term" value="F:phosphorelay sensor kinase activity"/>
    <property type="evidence" value="ECO:0007669"/>
    <property type="project" value="InterPro"/>
</dbReference>
<dbReference type="InterPro" id="IPR050736">
    <property type="entry name" value="Sensor_HK_Regulatory"/>
</dbReference>
<dbReference type="Pfam" id="PF02518">
    <property type="entry name" value="HATPase_c"/>
    <property type="match status" value="1"/>
</dbReference>
<dbReference type="Pfam" id="PF00512">
    <property type="entry name" value="HisKA"/>
    <property type="match status" value="1"/>
</dbReference>
<dbReference type="GeneID" id="93072221"/>
<evidence type="ECO:0000256" key="2">
    <source>
        <dbReference type="ARBA" id="ARBA00012438"/>
    </source>
</evidence>
<dbReference type="InterPro" id="IPR003594">
    <property type="entry name" value="HATPase_dom"/>
</dbReference>
<dbReference type="InterPro" id="IPR005467">
    <property type="entry name" value="His_kinase_dom"/>
</dbReference>
<dbReference type="EC" id="2.7.13.3" evidence="2"/>
<evidence type="ECO:0000259" key="9">
    <source>
        <dbReference type="PROSITE" id="PS50112"/>
    </source>
</evidence>
<feature type="coiled-coil region" evidence="7">
    <location>
        <begin position="6"/>
        <end position="33"/>
    </location>
</feature>
<dbReference type="EMBL" id="UFSX01000002">
    <property type="protein sequence ID" value="SUV44227.1"/>
    <property type="molecule type" value="Genomic_DNA"/>
</dbReference>
<dbReference type="Gene3D" id="3.30.450.20">
    <property type="entry name" value="PAS domain"/>
    <property type="match status" value="2"/>
</dbReference>
<evidence type="ECO:0000313" key="13">
    <source>
        <dbReference type="Proteomes" id="UP000520291"/>
    </source>
</evidence>
<protein>
    <recommendedName>
        <fullName evidence="2">histidine kinase</fullName>
        <ecNumber evidence="2">2.7.13.3</ecNumber>
    </recommendedName>
</protein>
<dbReference type="PROSITE" id="PS50109">
    <property type="entry name" value="HIS_KIN"/>
    <property type="match status" value="1"/>
</dbReference>
<dbReference type="InterPro" id="IPR035965">
    <property type="entry name" value="PAS-like_dom_sf"/>
</dbReference>
<evidence type="ECO:0000259" key="8">
    <source>
        <dbReference type="PROSITE" id="PS50109"/>
    </source>
</evidence>
<evidence type="ECO:0000256" key="4">
    <source>
        <dbReference type="ARBA" id="ARBA00022679"/>
    </source>
</evidence>
<feature type="domain" description="Histidine kinase" evidence="8">
    <location>
        <begin position="316"/>
        <end position="527"/>
    </location>
</feature>
<dbReference type="SUPFAM" id="SSF47384">
    <property type="entry name" value="Homodimeric domain of signal transducing histidine kinase"/>
    <property type="match status" value="1"/>
</dbReference>